<accession>A0A0F8YNJ0</accession>
<comment type="caution">
    <text evidence="2">The sequence shown here is derived from an EMBL/GenBank/DDBJ whole genome shotgun (WGS) entry which is preliminary data.</text>
</comment>
<reference evidence="2" key="1">
    <citation type="journal article" date="2015" name="Nature">
        <title>Complex archaea that bridge the gap between prokaryotes and eukaryotes.</title>
        <authorList>
            <person name="Spang A."/>
            <person name="Saw J.H."/>
            <person name="Jorgensen S.L."/>
            <person name="Zaremba-Niedzwiedzka K."/>
            <person name="Martijn J."/>
            <person name="Lind A.E."/>
            <person name="van Eijk R."/>
            <person name="Schleper C."/>
            <person name="Guy L."/>
            <person name="Ettema T.J."/>
        </authorList>
    </citation>
    <scope>NUCLEOTIDE SEQUENCE</scope>
</reference>
<name>A0A0F8YNJ0_9ZZZZ</name>
<dbReference type="GO" id="GO:0006352">
    <property type="term" value="P:DNA-templated transcription initiation"/>
    <property type="evidence" value="ECO:0007669"/>
    <property type="project" value="InterPro"/>
</dbReference>
<evidence type="ECO:0000259" key="1">
    <source>
        <dbReference type="Pfam" id="PF04545"/>
    </source>
</evidence>
<dbReference type="GO" id="GO:0003700">
    <property type="term" value="F:DNA-binding transcription factor activity"/>
    <property type="evidence" value="ECO:0007669"/>
    <property type="project" value="InterPro"/>
</dbReference>
<dbReference type="InterPro" id="IPR013324">
    <property type="entry name" value="RNA_pol_sigma_r3/r4-like"/>
</dbReference>
<proteinExistence type="predicted"/>
<dbReference type="Gene3D" id="1.20.140.160">
    <property type="match status" value="1"/>
</dbReference>
<dbReference type="InterPro" id="IPR007630">
    <property type="entry name" value="RNA_pol_sigma70_r4"/>
</dbReference>
<evidence type="ECO:0000313" key="2">
    <source>
        <dbReference type="EMBL" id="KKK82917.1"/>
    </source>
</evidence>
<dbReference type="Pfam" id="PF04545">
    <property type="entry name" value="Sigma70_r4"/>
    <property type="match status" value="1"/>
</dbReference>
<feature type="domain" description="RNA polymerase sigma-70 region 4" evidence="1">
    <location>
        <begin position="85"/>
        <end position="124"/>
    </location>
</feature>
<protein>
    <recommendedName>
        <fullName evidence="1">RNA polymerase sigma-70 region 4 domain-containing protein</fullName>
    </recommendedName>
</protein>
<dbReference type="SUPFAM" id="SSF88659">
    <property type="entry name" value="Sigma3 and sigma4 domains of RNA polymerase sigma factors"/>
    <property type="match status" value="1"/>
</dbReference>
<feature type="non-terminal residue" evidence="2">
    <location>
        <position position="1"/>
    </location>
</feature>
<dbReference type="AlphaFoldDB" id="A0A0F8YNJ0"/>
<dbReference type="EMBL" id="LAZR01052454">
    <property type="protein sequence ID" value="KKK82917.1"/>
    <property type="molecule type" value="Genomic_DNA"/>
</dbReference>
<organism evidence="2">
    <name type="scientific">marine sediment metagenome</name>
    <dbReference type="NCBI Taxonomy" id="412755"/>
    <lineage>
        <taxon>unclassified sequences</taxon>
        <taxon>metagenomes</taxon>
        <taxon>ecological metagenomes</taxon>
    </lineage>
</organism>
<gene>
    <name evidence="2" type="ORF">LCGC14_2798580</name>
</gene>
<sequence length="132" mass="15293">YLRKEIHPRRIPKGVETASALRRKETDRMNRHLGSCLMNAEDIDNHKDSLAISRNGHEKRLIDKDMVEKILLYVRGLKNTSAEADEILYWHFMVGYTMKEVGEERGCTEARISQIIKETLKSIRLAIKTGKI</sequence>